<evidence type="ECO:0000313" key="2">
    <source>
        <dbReference type="Proteomes" id="UP000635565"/>
    </source>
</evidence>
<name>A0ABQ3VS72_9CHLR</name>
<evidence type="ECO:0000313" key="1">
    <source>
        <dbReference type="EMBL" id="GHO88233.1"/>
    </source>
</evidence>
<dbReference type="RefSeq" id="WP_201365842.1">
    <property type="nucleotide sequence ID" value="NZ_BNJJ01000022.1"/>
</dbReference>
<dbReference type="Proteomes" id="UP000635565">
    <property type="component" value="Unassembled WGS sequence"/>
</dbReference>
<keyword evidence="2" id="KW-1185">Reference proteome</keyword>
<protein>
    <submittedName>
        <fullName evidence="1">Uncharacterized protein</fullName>
    </submittedName>
</protein>
<organism evidence="1 2">
    <name type="scientific">Dictyobacter formicarum</name>
    <dbReference type="NCBI Taxonomy" id="2778368"/>
    <lineage>
        <taxon>Bacteria</taxon>
        <taxon>Bacillati</taxon>
        <taxon>Chloroflexota</taxon>
        <taxon>Ktedonobacteria</taxon>
        <taxon>Ktedonobacterales</taxon>
        <taxon>Dictyobacteraceae</taxon>
        <taxon>Dictyobacter</taxon>
    </lineage>
</organism>
<comment type="caution">
    <text evidence="1">The sequence shown here is derived from an EMBL/GenBank/DDBJ whole genome shotgun (WGS) entry which is preliminary data.</text>
</comment>
<reference evidence="1 2" key="1">
    <citation type="journal article" date="2021" name="Int. J. Syst. Evol. Microbiol.">
        <title>Reticulibacter mediterranei gen. nov., sp. nov., within the new family Reticulibacteraceae fam. nov., and Ktedonospora formicarum gen. nov., sp. nov., Ktedonobacter robiniae sp. nov., Dictyobacter formicarum sp. nov. and Dictyobacter arantiisoli sp. nov., belonging to the class Ktedonobacteria.</title>
        <authorList>
            <person name="Yabe S."/>
            <person name="Zheng Y."/>
            <person name="Wang C.M."/>
            <person name="Sakai Y."/>
            <person name="Abe K."/>
            <person name="Yokota A."/>
            <person name="Donadio S."/>
            <person name="Cavaletti L."/>
            <person name="Monciardini P."/>
        </authorList>
    </citation>
    <scope>NUCLEOTIDE SEQUENCE [LARGE SCALE GENOMIC DNA]</scope>
    <source>
        <strain evidence="1 2">SOSP1-9</strain>
    </source>
</reference>
<dbReference type="EMBL" id="BNJJ01000022">
    <property type="protein sequence ID" value="GHO88233.1"/>
    <property type="molecule type" value="Genomic_DNA"/>
</dbReference>
<accession>A0ABQ3VS72</accession>
<sequence length="79" mass="8748">MTQTFTLLFPHGEIAVLEVSGAQTQDEARSIAASVLLPCKYEVQDGDVSHGHAFCFYSWANVQAQEPQRGQSQREEAHV</sequence>
<gene>
    <name evidence="1" type="ORF">KSZ_62390</name>
</gene>
<proteinExistence type="predicted"/>